<protein>
    <submittedName>
        <fullName evidence="2">Gn_AT_II domain containing protein</fullName>
    </submittedName>
</protein>
<dbReference type="PROSITE" id="PS51278">
    <property type="entry name" value="GATASE_TYPE_2"/>
    <property type="match status" value="1"/>
</dbReference>
<accession>A0A6J5R629</accession>
<sequence>MCGVVGYFPRFVVADQLMEDERRSAFHRLFHESRIRGHHAYGIAQPDDIGQGINWYKTGEPYSHFVKNHLNTTLPAIAHTRYCQSGDWHVVENNQPLIVRSMALAMNGVIHMGTKEEFELEFGVKCEADNDSEVFLQQIASAPDSETMLRQASEALRALRGSFAGVWLAYGRLFVGRNARRPLWWVDHLGARWFASTADIFRRAGFPEATPVQEGVHDCQAL</sequence>
<evidence type="ECO:0000259" key="1">
    <source>
        <dbReference type="PROSITE" id="PS51278"/>
    </source>
</evidence>
<dbReference type="CDD" id="cd00352">
    <property type="entry name" value="Gn_AT_II"/>
    <property type="match status" value="1"/>
</dbReference>
<gene>
    <name evidence="2" type="ORF">UFOVP1196_22</name>
</gene>
<dbReference type="InterPro" id="IPR029055">
    <property type="entry name" value="Ntn_hydrolases_N"/>
</dbReference>
<evidence type="ECO:0000313" key="2">
    <source>
        <dbReference type="EMBL" id="CAB4189967.1"/>
    </source>
</evidence>
<reference evidence="2" key="1">
    <citation type="submission" date="2020-05" db="EMBL/GenBank/DDBJ databases">
        <authorList>
            <person name="Chiriac C."/>
            <person name="Salcher M."/>
            <person name="Ghai R."/>
            <person name="Kavagutti S V."/>
        </authorList>
    </citation>
    <scope>NUCLEOTIDE SEQUENCE</scope>
</reference>
<name>A0A6J5R629_9CAUD</name>
<dbReference type="SUPFAM" id="SSF56235">
    <property type="entry name" value="N-terminal nucleophile aminohydrolases (Ntn hydrolases)"/>
    <property type="match status" value="1"/>
</dbReference>
<organism evidence="2">
    <name type="scientific">uncultured Caudovirales phage</name>
    <dbReference type="NCBI Taxonomy" id="2100421"/>
    <lineage>
        <taxon>Viruses</taxon>
        <taxon>Duplodnaviria</taxon>
        <taxon>Heunggongvirae</taxon>
        <taxon>Uroviricota</taxon>
        <taxon>Caudoviricetes</taxon>
        <taxon>Peduoviridae</taxon>
        <taxon>Maltschvirus</taxon>
        <taxon>Maltschvirus maltsch</taxon>
    </lineage>
</organism>
<dbReference type="Pfam" id="PF13522">
    <property type="entry name" value="GATase_6"/>
    <property type="match status" value="1"/>
</dbReference>
<dbReference type="InterPro" id="IPR017932">
    <property type="entry name" value="GATase_2_dom"/>
</dbReference>
<dbReference type="EMBL" id="LR797148">
    <property type="protein sequence ID" value="CAB4189967.1"/>
    <property type="molecule type" value="Genomic_DNA"/>
</dbReference>
<dbReference type="Gene3D" id="3.60.20.10">
    <property type="entry name" value="Glutamine Phosphoribosylpyrophosphate, subunit 1, domain 1"/>
    <property type="match status" value="1"/>
</dbReference>
<feature type="domain" description="Glutamine amidotransferase type-2" evidence="1">
    <location>
        <begin position="2"/>
        <end position="222"/>
    </location>
</feature>
<proteinExistence type="predicted"/>